<gene>
    <name evidence="5" type="ORF">B0A54_09880</name>
</gene>
<dbReference type="Gene3D" id="1.10.150.50">
    <property type="entry name" value="Transcription Factor, Ets-1"/>
    <property type="match status" value="1"/>
</dbReference>
<accession>A0A4U0UQ17</accession>
<dbReference type="PANTHER" id="PTHR16154">
    <property type="entry name" value="NEURABIN"/>
    <property type="match status" value="1"/>
</dbReference>
<evidence type="ECO:0000256" key="3">
    <source>
        <dbReference type="SAM" id="MobiDB-lite"/>
    </source>
</evidence>
<dbReference type="PANTHER" id="PTHR16154:SF6">
    <property type="entry name" value="SPINOPHILIN, ISOFORM J"/>
    <property type="match status" value="1"/>
</dbReference>
<dbReference type="AlphaFoldDB" id="A0A4U0UQ17"/>
<sequence>MATFASRSAFPTPTMPLSAHYRGANGNGTHVFTSPTESEFSDTYRDGYVRDSVQDWDEARVGEWLKSINCAQYVEIFRRNNINGENLMEVDKEMLKEIGIKKLGDRVRINEKAKAFRNMVYKRTSKRTINRHSLATLDGNTTLTPPSSGSPRPLHSAR</sequence>
<evidence type="ECO:0000256" key="1">
    <source>
        <dbReference type="ARBA" id="ARBA00022553"/>
    </source>
</evidence>
<dbReference type="SMART" id="SM00454">
    <property type="entry name" value="SAM"/>
    <property type="match status" value="1"/>
</dbReference>
<dbReference type="Pfam" id="PF07647">
    <property type="entry name" value="SAM_2"/>
    <property type="match status" value="1"/>
</dbReference>
<evidence type="ECO:0000256" key="2">
    <source>
        <dbReference type="ARBA" id="ARBA00023054"/>
    </source>
</evidence>
<feature type="compositionally biased region" description="Polar residues" evidence="3">
    <location>
        <begin position="138"/>
        <end position="150"/>
    </location>
</feature>
<keyword evidence="1" id="KW-0597">Phosphoprotein</keyword>
<reference evidence="5 6" key="1">
    <citation type="submission" date="2017-03" db="EMBL/GenBank/DDBJ databases">
        <title>Genomes of endolithic fungi from Antarctica.</title>
        <authorList>
            <person name="Coleine C."/>
            <person name="Masonjones S."/>
            <person name="Stajich J.E."/>
        </authorList>
    </citation>
    <scope>NUCLEOTIDE SEQUENCE [LARGE SCALE GENOMIC DNA]</scope>
    <source>
        <strain evidence="5 6">CCFEE 5311</strain>
    </source>
</reference>
<dbReference type="CDD" id="cd09534">
    <property type="entry name" value="SAM_Ste11_fungal"/>
    <property type="match status" value="1"/>
</dbReference>
<name>A0A4U0UQ17_9PEZI</name>
<keyword evidence="2" id="KW-0175">Coiled coil</keyword>
<dbReference type="Proteomes" id="UP000310066">
    <property type="component" value="Unassembled WGS sequence"/>
</dbReference>
<evidence type="ECO:0000259" key="4">
    <source>
        <dbReference type="PROSITE" id="PS50105"/>
    </source>
</evidence>
<feature type="region of interest" description="Disordered" evidence="3">
    <location>
        <begin position="133"/>
        <end position="158"/>
    </location>
</feature>
<organism evidence="5 6">
    <name type="scientific">Friedmanniomyces endolithicus</name>
    <dbReference type="NCBI Taxonomy" id="329885"/>
    <lineage>
        <taxon>Eukaryota</taxon>
        <taxon>Fungi</taxon>
        <taxon>Dikarya</taxon>
        <taxon>Ascomycota</taxon>
        <taxon>Pezizomycotina</taxon>
        <taxon>Dothideomycetes</taxon>
        <taxon>Dothideomycetidae</taxon>
        <taxon>Mycosphaerellales</taxon>
        <taxon>Teratosphaeriaceae</taxon>
        <taxon>Friedmanniomyces</taxon>
    </lineage>
</organism>
<dbReference type="PROSITE" id="PS50105">
    <property type="entry name" value="SAM_DOMAIN"/>
    <property type="match status" value="1"/>
</dbReference>
<dbReference type="InterPro" id="IPR001660">
    <property type="entry name" value="SAM"/>
</dbReference>
<feature type="non-terminal residue" evidence="5">
    <location>
        <position position="158"/>
    </location>
</feature>
<evidence type="ECO:0000313" key="5">
    <source>
        <dbReference type="EMBL" id="TKA37877.1"/>
    </source>
</evidence>
<comment type="caution">
    <text evidence="5">The sequence shown here is derived from an EMBL/GenBank/DDBJ whole genome shotgun (WGS) entry which is preliminary data.</text>
</comment>
<evidence type="ECO:0000313" key="6">
    <source>
        <dbReference type="Proteomes" id="UP000310066"/>
    </source>
</evidence>
<dbReference type="InterPro" id="IPR043446">
    <property type="entry name" value="Neurabin-like"/>
</dbReference>
<dbReference type="SUPFAM" id="SSF47769">
    <property type="entry name" value="SAM/Pointed domain"/>
    <property type="match status" value="1"/>
</dbReference>
<protein>
    <recommendedName>
        <fullName evidence="4">SAM domain-containing protein</fullName>
    </recommendedName>
</protein>
<dbReference type="EMBL" id="NAJP01000049">
    <property type="protein sequence ID" value="TKA37877.1"/>
    <property type="molecule type" value="Genomic_DNA"/>
</dbReference>
<feature type="domain" description="SAM" evidence="4">
    <location>
        <begin position="56"/>
        <end position="119"/>
    </location>
</feature>
<dbReference type="InterPro" id="IPR013761">
    <property type="entry name" value="SAM/pointed_sf"/>
</dbReference>
<dbReference type="STRING" id="329885.A0A4U0UQ17"/>
<proteinExistence type="predicted"/>
<dbReference type="OrthoDB" id="266718at2759"/>